<keyword evidence="1" id="KW-0677">Repeat</keyword>
<sequence length="384" mass="44431">MNNIRPKYYAFYNKISEGYYNPLYRKGLNKDTIYEIMVEDGFPTEKNVSFVSVDNIFQQINFGSHIAEIFIPGYIETTYNETTLKHYADMCIVGDMMNFYDIKTIQLLIDNGANIRNSGNLLCQASQLGCIDIIKLLVKTNEKEFSGVDDLTRFNKLISTQEIFTSFKNNDHNVCILTAIVYKHIDIIKYFISIGENLSVKDDSLYFKLACDTGCLNIIKYLVEIGFDIESNNNYCLMISTIYGRNDIVEYIKSRGININNHVKKCIQIITNHNDDYKPSDIFLMTKFIKKTGVNSNILYQLLLIACEYGYYNMTIYLIKAGIKPTDSCLKIACKNNKFNIVKLITKYPKTRLDINVNDNYCIKQAIFHNNKDMVDYLTTFKYV</sequence>
<evidence type="ECO:0000256" key="2">
    <source>
        <dbReference type="ARBA" id="ARBA00023043"/>
    </source>
</evidence>
<dbReference type="InterPro" id="IPR036770">
    <property type="entry name" value="Ankyrin_rpt-contain_sf"/>
</dbReference>
<reference evidence="3 4" key="1">
    <citation type="submission" date="2014-10" db="EMBL/GenBank/DDBJ databases">
        <title>Pan-genome analysis of Brazilian lineage A amoebal mimiviruses.</title>
        <authorList>
            <person name="Assis F.L."/>
            <person name="Abrahao J.S."/>
            <person name="Kroon E.G."/>
            <person name="Dornas F.P."/>
            <person name="Andrade K.R."/>
            <person name="Borato P.V.M."/>
            <person name="Pilotto M.R."/>
            <person name="Benamar S."/>
            <person name="LaScola B."/>
            <person name="Colson P."/>
        </authorList>
    </citation>
    <scope>NUCLEOTIDE SEQUENCE [LARGE SCALE GENOMIC DNA]</scope>
    <source>
        <strain evidence="3 4">Kroon</strain>
    </source>
</reference>
<keyword evidence="2" id="KW-0040">ANK repeat</keyword>
<dbReference type="Pfam" id="PF12796">
    <property type="entry name" value="Ank_2"/>
    <property type="match status" value="1"/>
</dbReference>
<dbReference type="SUPFAM" id="SSF48403">
    <property type="entry name" value="Ankyrin repeat"/>
    <property type="match status" value="1"/>
</dbReference>
<organism evidence="3 4">
    <name type="scientific">Acanthamoeba polyphaga mimivirus Kroon</name>
    <dbReference type="NCBI Taxonomy" id="3069720"/>
    <lineage>
        <taxon>Viruses</taxon>
        <taxon>Varidnaviria</taxon>
        <taxon>Bamfordvirae</taxon>
        <taxon>Nucleocytoviricota</taxon>
        <taxon>Megaviricetes</taxon>
        <taxon>Imitervirales</taxon>
        <taxon>Mimiviridae</taxon>
        <taxon>Megamimivirinae</taxon>
        <taxon>Mimivirus</taxon>
        <taxon>Mimivirus lagoaense</taxon>
    </lineage>
</organism>
<dbReference type="KEGG" id="vg:80513606"/>
<dbReference type="Proteomes" id="UP000240461">
    <property type="component" value="Segment"/>
</dbReference>
<dbReference type="SMART" id="SM00248">
    <property type="entry name" value="ANK"/>
    <property type="match status" value="6"/>
</dbReference>
<dbReference type="EMBL" id="KM982402">
    <property type="protein sequence ID" value="AKI79808.1"/>
    <property type="molecule type" value="Genomic_DNA"/>
</dbReference>
<protein>
    <submittedName>
        <fullName evidence="3">Ankyrin repeat protein</fullName>
    </submittedName>
</protein>
<name>A0A0G2Y252_9VIRU</name>
<dbReference type="InterPro" id="IPR002110">
    <property type="entry name" value="Ankyrin_rpt"/>
</dbReference>
<evidence type="ECO:0000256" key="1">
    <source>
        <dbReference type="ARBA" id="ARBA00022737"/>
    </source>
</evidence>
<dbReference type="PANTHER" id="PTHR24188:SF29">
    <property type="entry name" value="GH09064P"/>
    <property type="match status" value="1"/>
</dbReference>
<keyword evidence="4" id="KW-1185">Reference proteome</keyword>
<dbReference type="PANTHER" id="PTHR24188">
    <property type="entry name" value="ANKYRIN REPEAT PROTEIN"/>
    <property type="match status" value="1"/>
</dbReference>
<evidence type="ECO:0000313" key="3">
    <source>
        <dbReference type="EMBL" id="AKI79808.1"/>
    </source>
</evidence>
<evidence type="ECO:0000313" key="4">
    <source>
        <dbReference type="Proteomes" id="UP000240461"/>
    </source>
</evidence>
<dbReference type="Gene3D" id="1.25.40.20">
    <property type="entry name" value="Ankyrin repeat-containing domain"/>
    <property type="match status" value="2"/>
</dbReference>
<accession>A0A0G2Y252</accession>
<proteinExistence type="predicted"/>